<dbReference type="InterPro" id="IPR036671">
    <property type="entry name" value="DPH_MB_sf"/>
</dbReference>
<dbReference type="Proteomes" id="UP000799118">
    <property type="component" value="Unassembled WGS sequence"/>
</dbReference>
<dbReference type="PRINTS" id="PR00625">
    <property type="entry name" value="JDOMAIN"/>
</dbReference>
<protein>
    <recommendedName>
        <fullName evidence="3">Diphthamide biosynthesis protein 4</fullName>
    </recommendedName>
</protein>
<keyword evidence="6" id="KW-0408">Iron</keyword>
<evidence type="ECO:0000256" key="2">
    <source>
        <dbReference type="ARBA" id="ARBA00006169"/>
    </source>
</evidence>
<dbReference type="SUPFAM" id="SSF144217">
    <property type="entry name" value="CSL zinc finger"/>
    <property type="match status" value="1"/>
</dbReference>
<dbReference type="SMART" id="SM00271">
    <property type="entry name" value="DnaJ"/>
    <property type="match status" value="1"/>
</dbReference>
<dbReference type="Gene3D" id="1.10.287.110">
    <property type="entry name" value="DnaJ domain"/>
    <property type="match status" value="1"/>
</dbReference>
<evidence type="ECO:0000259" key="8">
    <source>
        <dbReference type="PROSITE" id="PS51074"/>
    </source>
</evidence>
<dbReference type="AlphaFoldDB" id="A0A6A4IFG2"/>
<sequence>MATKKRRSTLKIAAKIATNTSKLDHYEVLALARTASAEEIKSAYHRALITHHPDKNFSKPATVHVATIKEAYKVLSSPSLRAFYDFQLEQKTGTVASRPAQVISLEEFEEDPNDQTAWTYPCRCGAIYRITENDMENGAHLTGCSGCSEMVWVGFELAKGD</sequence>
<evidence type="ECO:0000256" key="3">
    <source>
        <dbReference type="ARBA" id="ARBA00021797"/>
    </source>
</evidence>
<dbReference type="CDD" id="cd06257">
    <property type="entry name" value="DnaJ"/>
    <property type="match status" value="1"/>
</dbReference>
<evidence type="ECO:0000256" key="6">
    <source>
        <dbReference type="ARBA" id="ARBA00023004"/>
    </source>
</evidence>
<name>A0A6A4IFG2_9AGAR</name>
<accession>A0A6A4IFG2</accession>
<dbReference type="InterPro" id="IPR036869">
    <property type="entry name" value="J_dom_sf"/>
</dbReference>
<evidence type="ECO:0000259" key="7">
    <source>
        <dbReference type="PROSITE" id="PS50076"/>
    </source>
</evidence>
<gene>
    <name evidence="9" type="ORF">BT96DRAFT_985016</name>
</gene>
<evidence type="ECO:0000313" key="9">
    <source>
        <dbReference type="EMBL" id="KAE9409299.1"/>
    </source>
</evidence>
<dbReference type="PANTHER" id="PTHR45255">
    <property type="entry name" value="DNAJ HOMOLOG SUBFAMILY C MEMBER 24"/>
    <property type="match status" value="1"/>
</dbReference>
<keyword evidence="5" id="KW-0862">Zinc</keyword>
<dbReference type="GO" id="GO:0017183">
    <property type="term" value="P:protein histidyl modification to diphthamide"/>
    <property type="evidence" value="ECO:0007669"/>
    <property type="project" value="UniProtKB-UniPathway"/>
</dbReference>
<feature type="domain" description="J" evidence="7">
    <location>
        <begin position="24"/>
        <end position="88"/>
    </location>
</feature>
<dbReference type="InterPro" id="IPR001623">
    <property type="entry name" value="DnaJ_domain"/>
</dbReference>
<dbReference type="InterPro" id="IPR007872">
    <property type="entry name" value="DPH_MB_dom"/>
</dbReference>
<dbReference type="PROSITE" id="PS51074">
    <property type="entry name" value="DPH_MB"/>
    <property type="match status" value="1"/>
</dbReference>
<organism evidence="9 10">
    <name type="scientific">Gymnopus androsaceus JB14</name>
    <dbReference type="NCBI Taxonomy" id="1447944"/>
    <lineage>
        <taxon>Eukaryota</taxon>
        <taxon>Fungi</taxon>
        <taxon>Dikarya</taxon>
        <taxon>Basidiomycota</taxon>
        <taxon>Agaricomycotina</taxon>
        <taxon>Agaricomycetes</taxon>
        <taxon>Agaricomycetidae</taxon>
        <taxon>Agaricales</taxon>
        <taxon>Marasmiineae</taxon>
        <taxon>Omphalotaceae</taxon>
        <taxon>Gymnopus</taxon>
    </lineage>
</organism>
<feature type="domain" description="DPH-type MB" evidence="8">
    <location>
        <begin position="99"/>
        <end position="156"/>
    </location>
</feature>
<evidence type="ECO:0000313" key="10">
    <source>
        <dbReference type="Proteomes" id="UP000799118"/>
    </source>
</evidence>
<dbReference type="GO" id="GO:0001671">
    <property type="term" value="F:ATPase activator activity"/>
    <property type="evidence" value="ECO:0007669"/>
    <property type="project" value="TreeGrafter"/>
</dbReference>
<proteinExistence type="inferred from homology"/>
<dbReference type="Pfam" id="PF00226">
    <property type="entry name" value="DnaJ"/>
    <property type="match status" value="1"/>
</dbReference>
<dbReference type="PANTHER" id="PTHR45255:SF1">
    <property type="entry name" value="DNAJ HOMOLOG SUBFAMILY C MEMBER 24"/>
    <property type="match status" value="1"/>
</dbReference>
<keyword evidence="4" id="KW-0479">Metal-binding</keyword>
<dbReference type="GO" id="GO:0008198">
    <property type="term" value="F:ferrous iron binding"/>
    <property type="evidence" value="ECO:0007669"/>
    <property type="project" value="TreeGrafter"/>
</dbReference>
<comment type="similarity">
    <text evidence="2">Belongs to the DPH4 family.</text>
</comment>
<dbReference type="SUPFAM" id="SSF46565">
    <property type="entry name" value="Chaperone J-domain"/>
    <property type="match status" value="1"/>
</dbReference>
<comment type="function">
    <text evidence="1">Required for the first step of diphthamide biosynthesis, the transfer of 3-amino-3-carboxypropyl from S-adenosyl-L-methionine to a histidine residue. Diphthamide is a post-translational modification of histidine which occurs in elongation factor 2.</text>
</comment>
<dbReference type="Gene3D" id="3.10.660.10">
    <property type="entry name" value="DPH Zinc finger"/>
    <property type="match status" value="1"/>
</dbReference>
<evidence type="ECO:0000256" key="5">
    <source>
        <dbReference type="ARBA" id="ARBA00022833"/>
    </source>
</evidence>
<dbReference type="EMBL" id="ML769388">
    <property type="protein sequence ID" value="KAE9409299.1"/>
    <property type="molecule type" value="Genomic_DNA"/>
</dbReference>
<dbReference type="Pfam" id="PF05207">
    <property type="entry name" value="Zn_ribbon_CSL"/>
    <property type="match status" value="1"/>
</dbReference>
<dbReference type="OrthoDB" id="445556at2759"/>
<dbReference type="PROSITE" id="PS50076">
    <property type="entry name" value="DNAJ_2"/>
    <property type="match status" value="1"/>
</dbReference>
<evidence type="ECO:0000256" key="1">
    <source>
        <dbReference type="ARBA" id="ARBA00003474"/>
    </source>
</evidence>
<dbReference type="UniPathway" id="UPA00559"/>
<keyword evidence="10" id="KW-1185">Reference proteome</keyword>
<evidence type="ECO:0000256" key="4">
    <source>
        <dbReference type="ARBA" id="ARBA00022723"/>
    </source>
</evidence>
<reference evidence="9" key="1">
    <citation type="journal article" date="2019" name="Environ. Microbiol.">
        <title>Fungal ecological strategies reflected in gene transcription - a case study of two litter decomposers.</title>
        <authorList>
            <person name="Barbi F."/>
            <person name="Kohler A."/>
            <person name="Barry K."/>
            <person name="Baskaran P."/>
            <person name="Daum C."/>
            <person name="Fauchery L."/>
            <person name="Ihrmark K."/>
            <person name="Kuo A."/>
            <person name="LaButti K."/>
            <person name="Lipzen A."/>
            <person name="Morin E."/>
            <person name="Grigoriev I.V."/>
            <person name="Henrissat B."/>
            <person name="Lindahl B."/>
            <person name="Martin F."/>
        </authorList>
    </citation>
    <scope>NUCLEOTIDE SEQUENCE</scope>
    <source>
        <strain evidence="9">JB14</strain>
    </source>
</reference>